<protein>
    <recommendedName>
        <fullName evidence="3">histidine kinase</fullName>
        <ecNumber evidence="3">2.7.13.3</ecNumber>
    </recommendedName>
</protein>
<keyword evidence="10" id="KW-0472">Membrane</keyword>
<keyword evidence="8" id="KW-1133">Transmembrane helix</keyword>
<dbReference type="InterPro" id="IPR013767">
    <property type="entry name" value="PAS_fold"/>
</dbReference>
<evidence type="ECO:0000313" key="17">
    <source>
        <dbReference type="EMBL" id="PVA07592.1"/>
    </source>
</evidence>
<dbReference type="SUPFAM" id="SSF52172">
    <property type="entry name" value="CheY-like"/>
    <property type="match status" value="1"/>
</dbReference>
<dbReference type="CDD" id="cd00130">
    <property type="entry name" value="PAS"/>
    <property type="match status" value="2"/>
</dbReference>
<evidence type="ECO:0000256" key="9">
    <source>
        <dbReference type="ARBA" id="ARBA00023012"/>
    </source>
</evidence>
<dbReference type="Gene3D" id="3.30.450.20">
    <property type="entry name" value="PAS domain"/>
    <property type="match status" value="3"/>
</dbReference>
<evidence type="ECO:0000256" key="2">
    <source>
        <dbReference type="ARBA" id="ARBA00004370"/>
    </source>
</evidence>
<feature type="domain" description="CHASE" evidence="16">
    <location>
        <begin position="100"/>
        <end position="261"/>
    </location>
</feature>
<evidence type="ECO:0000259" key="15">
    <source>
        <dbReference type="PROSITE" id="PS50113"/>
    </source>
</evidence>
<dbReference type="InterPro" id="IPR001789">
    <property type="entry name" value="Sig_transdc_resp-reg_receiver"/>
</dbReference>
<dbReference type="InterPro" id="IPR000700">
    <property type="entry name" value="PAS-assoc_C"/>
</dbReference>
<dbReference type="InterPro" id="IPR011006">
    <property type="entry name" value="CheY-like_superfamily"/>
</dbReference>
<dbReference type="CDD" id="cd00156">
    <property type="entry name" value="REC"/>
    <property type="match status" value="1"/>
</dbReference>
<feature type="domain" description="PAC" evidence="15">
    <location>
        <begin position="506"/>
        <end position="559"/>
    </location>
</feature>
<dbReference type="GO" id="GO:0009927">
    <property type="term" value="F:histidine phosphotransfer kinase activity"/>
    <property type="evidence" value="ECO:0007669"/>
    <property type="project" value="TreeGrafter"/>
</dbReference>
<dbReference type="PROSITE" id="PS50110">
    <property type="entry name" value="RESPONSE_REGULATORY"/>
    <property type="match status" value="1"/>
</dbReference>
<dbReference type="InterPro" id="IPR001610">
    <property type="entry name" value="PAC"/>
</dbReference>
<dbReference type="Gene3D" id="1.10.287.130">
    <property type="match status" value="1"/>
</dbReference>
<dbReference type="PROSITE" id="PS50112">
    <property type="entry name" value="PAS"/>
    <property type="match status" value="2"/>
</dbReference>
<dbReference type="InterPro" id="IPR003661">
    <property type="entry name" value="HisK_dim/P_dom"/>
</dbReference>
<dbReference type="PROSITE" id="PS50839">
    <property type="entry name" value="CHASE"/>
    <property type="match status" value="1"/>
</dbReference>
<evidence type="ECO:0000256" key="6">
    <source>
        <dbReference type="ARBA" id="ARBA00022692"/>
    </source>
</evidence>
<evidence type="ECO:0000256" key="8">
    <source>
        <dbReference type="ARBA" id="ARBA00022989"/>
    </source>
</evidence>
<dbReference type="InterPro" id="IPR005467">
    <property type="entry name" value="His_kinase_dom"/>
</dbReference>
<name>A0A2T7FZK6_9RHOB</name>
<dbReference type="PRINTS" id="PR00344">
    <property type="entry name" value="BCTRLSENSOR"/>
</dbReference>
<dbReference type="SMART" id="SM00086">
    <property type="entry name" value="PAC"/>
    <property type="match status" value="2"/>
</dbReference>
<keyword evidence="6" id="KW-0812">Transmembrane</keyword>
<dbReference type="SMART" id="SM00388">
    <property type="entry name" value="HisKA"/>
    <property type="match status" value="1"/>
</dbReference>
<dbReference type="Gene3D" id="2.10.70.100">
    <property type="match status" value="1"/>
</dbReference>
<comment type="caution">
    <text evidence="17">The sequence shown here is derived from an EMBL/GenBank/DDBJ whole genome shotgun (WGS) entry which is preliminary data.</text>
</comment>
<dbReference type="InterPro" id="IPR036890">
    <property type="entry name" value="HATPase_C_sf"/>
</dbReference>
<proteinExistence type="predicted"/>
<dbReference type="InterPro" id="IPR013655">
    <property type="entry name" value="PAS_fold_3"/>
</dbReference>
<dbReference type="GO" id="GO:0000155">
    <property type="term" value="F:phosphorelay sensor kinase activity"/>
    <property type="evidence" value="ECO:0007669"/>
    <property type="project" value="InterPro"/>
</dbReference>
<keyword evidence="18" id="KW-1185">Reference proteome</keyword>
<dbReference type="Pfam" id="PF00072">
    <property type="entry name" value="Response_reg"/>
    <property type="match status" value="1"/>
</dbReference>
<dbReference type="SMART" id="SM00387">
    <property type="entry name" value="HATPase_c"/>
    <property type="match status" value="1"/>
</dbReference>
<organism evidence="17 18">
    <name type="scientific">Thalassorhabdomicrobium marinisediminis</name>
    <dbReference type="NCBI Taxonomy" id="2170577"/>
    <lineage>
        <taxon>Bacteria</taxon>
        <taxon>Pseudomonadati</taxon>
        <taxon>Pseudomonadota</taxon>
        <taxon>Alphaproteobacteria</taxon>
        <taxon>Rhodobacterales</taxon>
        <taxon>Paracoccaceae</taxon>
        <taxon>Thalassorhabdomicrobium</taxon>
    </lineage>
</organism>
<dbReference type="SUPFAM" id="SSF55874">
    <property type="entry name" value="ATPase domain of HSP90 chaperone/DNA topoisomerase II/histidine kinase"/>
    <property type="match status" value="1"/>
</dbReference>
<dbReference type="InterPro" id="IPR000014">
    <property type="entry name" value="PAS"/>
</dbReference>
<keyword evidence="5" id="KW-0808">Transferase</keyword>
<dbReference type="InterPro" id="IPR003594">
    <property type="entry name" value="HATPase_dom"/>
</dbReference>
<gene>
    <name evidence="17" type="ORF">DC363_02860</name>
</gene>
<dbReference type="FunFam" id="1.10.287.130:FF:000001">
    <property type="entry name" value="Two-component sensor histidine kinase"/>
    <property type="match status" value="1"/>
</dbReference>
<dbReference type="Pfam" id="PF02518">
    <property type="entry name" value="HATPase_c"/>
    <property type="match status" value="1"/>
</dbReference>
<dbReference type="SUPFAM" id="SSF47384">
    <property type="entry name" value="Homodimeric domain of signal transducing histidine kinase"/>
    <property type="match status" value="1"/>
</dbReference>
<dbReference type="Gene3D" id="3.30.565.10">
    <property type="entry name" value="Histidine kinase-like ATPase, C-terminal domain"/>
    <property type="match status" value="1"/>
</dbReference>
<evidence type="ECO:0000256" key="7">
    <source>
        <dbReference type="ARBA" id="ARBA00022777"/>
    </source>
</evidence>
<dbReference type="InterPro" id="IPR004358">
    <property type="entry name" value="Sig_transdc_His_kin-like_C"/>
</dbReference>
<dbReference type="PROSITE" id="PS50113">
    <property type="entry name" value="PAC"/>
    <property type="match status" value="1"/>
</dbReference>
<feature type="domain" description="PAS" evidence="14">
    <location>
        <begin position="431"/>
        <end position="505"/>
    </location>
</feature>
<feature type="domain" description="PAS" evidence="14">
    <location>
        <begin position="560"/>
        <end position="631"/>
    </location>
</feature>
<evidence type="ECO:0000313" key="18">
    <source>
        <dbReference type="Proteomes" id="UP000244817"/>
    </source>
</evidence>
<accession>A0A2T7FZK6</accession>
<feature type="domain" description="Response regulatory" evidence="13">
    <location>
        <begin position="930"/>
        <end position="1042"/>
    </location>
</feature>
<dbReference type="CDD" id="cd00082">
    <property type="entry name" value="HisKA"/>
    <property type="match status" value="1"/>
</dbReference>
<evidence type="ECO:0000256" key="5">
    <source>
        <dbReference type="ARBA" id="ARBA00022679"/>
    </source>
</evidence>
<evidence type="ECO:0000259" key="14">
    <source>
        <dbReference type="PROSITE" id="PS50112"/>
    </source>
</evidence>
<keyword evidence="7 17" id="KW-0418">Kinase</keyword>
<dbReference type="PANTHER" id="PTHR43047:SF72">
    <property type="entry name" value="OSMOSENSING HISTIDINE PROTEIN KINASE SLN1"/>
    <property type="match status" value="1"/>
</dbReference>
<keyword evidence="9" id="KW-0902">Two-component regulatory system</keyword>
<comment type="subcellular location">
    <subcellularLocation>
        <location evidence="2">Membrane</location>
    </subcellularLocation>
</comment>
<dbReference type="Pfam" id="PF13188">
    <property type="entry name" value="PAS_8"/>
    <property type="match status" value="1"/>
</dbReference>
<evidence type="ECO:0000256" key="10">
    <source>
        <dbReference type="ARBA" id="ARBA00023136"/>
    </source>
</evidence>
<evidence type="ECO:0000256" key="11">
    <source>
        <dbReference type="PROSITE-ProRule" id="PRU00169"/>
    </source>
</evidence>
<evidence type="ECO:0000259" key="12">
    <source>
        <dbReference type="PROSITE" id="PS50109"/>
    </source>
</evidence>
<dbReference type="Pfam" id="PF03924">
    <property type="entry name" value="CHASE"/>
    <property type="match status" value="1"/>
</dbReference>
<dbReference type="PANTHER" id="PTHR43047">
    <property type="entry name" value="TWO-COMPONENT HISTIDINE PROTEIN KINASE"/>
    <property type="match status" value="1"/>
</dbReference>
<reference evidence="17 18" key="1">
    <citation type="submission" date="2018-04" db="EMBL/GenBank/DDBJ databases">
        <title>Pelagivirga bohaiensis gen. nov., sp. nov., a bacterium isolated from the Bohai Sea.</title>
        <authorList>
            <person name="Ji X."/>
        </authorList>
    </citation>
    <scope>NUCLEOTIDE SEQUENCE [LARGE SCALE GENOMIC DNA]</scope>
    <source>
        <strain evidence="17 18">BH-SD16</strain>
    </source>
</reference>
<feature type="domain" description="Histidine kinase" evidence="12">
    <location>
        <begin position="691"/>
        <end position="910"/>
    </location>
</feature>
<dbReference type="GO" id="GO:0006355">
    <property type="term" value="P:regulation of DNA-templated transcription"/>
    <property type="evidence" value="ECO:0007669"/>
    <property type="project" value="InterPro"/>
</dbReference>
<dbReference type="Proteomes" id="UP000244817">
    <property type="component" value="Unassembled WGS sequence"/>
</dbReference>
<evidence type="ECO:0000256" key="4">
    <source>
        <dbReference type="ARBA" id="ARBA00022553"/>
    </source>
</evidence>
<evidence type="ECO:0000259" key="16">
    <source>
        <dbReference type="PROSITE" id="PS50839"/>
    </source>
</evidence>
<dbReference type="EMBL" id="QCYG01000002">
    <property type="protein sequence ID" value="PVA07592.1"/>
    <property type="molecule type" value="Genomic_DNA"/>
</dbReference>
<dbReference type="Pfam" id="PF00989">
    <property type="entry name" value="PAS"/>
    <property type="match status" value="1"/>
</dbReference>
<sequence>MIHRAEQAQSHARFEQLADDNLEVLQDRLEGFDRVLDAGAGLFVASDFVTAADFRNFTQTLNLQAELPGILGFGHVGVVRLGELDVLEERTQRRGLPLPPIHPPSGRAERFVIEMIEPRAGNETALGLDVGFEAGRRAALFESRRSNTTRMTPPIVLVQDEDERVSYVLFRPIFAEGTDLSTRRGRTAGFRGWVHMPFVGEMLFNTLSRTDTEYAMLTALDADATGEAVTVYSDAAVTQPERSAFATSRAAEIFGRNWTLNWHSTPAFEAAYGSWTKWLIGALGLALSVMIARLLGIVAQRERRIESEVKRKTRELQAKTDETQSVLQNAVVAIFVLDQNQRILSANQTAHELFRLEHIAVGTPLRDLLNLDPCDGTSDEEATSARSPLRPSLRLLVQKNLWETARGEPRATVLVQDVGEREAAARRIKANEARWNLALEGAQIGVFDVDLMTNTSVVSDTWRELMRISPDEEDPQAVFFSRIHPEDIEIVRQADRACRDGLTRRSRAEYRVIDEDGSVRWMKADAVVVSRDAAGTALRLIGAQMDITDLRATQDALQASRERFELVLKHAPVGTALLSSDGRLINMNEALCSLTGYSEETLRKRMTFADLITEEDLQTMLEAIADLRAQGQSSYEGEHQILPRVGAPIWGLLSVAWAFDPIEQGEIYIVQINDITEKKMVDTLKSEFVATVSHELRTPLTSVKGALGLLRGPMLPAMPDGSDRLLEIAASNTDRLTALVNDILDLEKISSGQSQFQIEPTDMAPVLSASVEQMLPFAVQHHVTVELDVPNDPVFALVDAPRTQQLIANLVSNACKYSDNDTVVHVRLEAVDGKALVCVLNTGPAITNEFKTRIFEPFSQEDASDTRAKGGTGLGLNISRQIVERMGGEIGFSSVEGQPTAFWFTVPLTDEDTSQPVPANTDKADGPHFKVLHLEDDRDFAEIVRKGLGDRAQMTSVMTIAAARIAMQADTFDLVVIDWDLPDGHGGELLDDVGRLQPQARIISLSATESSVRDLRVDQEIIKSRANLDDIVSRMVRYARTG</sequence>
<dbReference type="Gene3D" id="3.40.50.2300">
    <property type="match status" value="1"/>
</dbReference>
<dbReference type="SMART" id="SM00091">
    <property type="entry name" value="PAS"/>
    <property type="match status" value="3"/>
</dbReference>
<comment type="catalytic activity">
    <reaction evidence="1">
        <text>ATP + protein L-histidine = ADP + protein N-phospho-L-histidine.</text>
        <dbReference type="EC" id="2.7.13.3"/>
    </reaction>
</comment>
<dbReference type="Pfam" id="PF08447">
    <property type="entry name" value="PAS_3"/>
    <property type="match status" value="1"/>
</dbReference>
<dbReference type="GO" id="GO:0005886">
    <property type="term" value="C:plasma membrane"/>
    <property type="evidence" value="ECO:0007669"/>
    <property type="project" value="TreeGrafter"/>
</dbReference>
<evidence type="ECO:0000256" key="1">
    <source>
        <dbReference type="ARBA" id="ARBA00000085"/>
    </source>
</evidence>
<dbReference type="SUPFAM" id="SSF55785">
    <property type="entry name" value="PYP-like sensor domain (PAS domain)"/>
    <property type="match status" value="3"/>
</dbReference>
<keyword evidence="4 11" id="KW-0597">Phosphoprotein</keyword>
<dbReference type="Pfam" id="PF00512">
    <property type="entry name" value="HisKA"/>
    <property type="match status" value="1"/>
</dbReference>
<evidence type="ECO:0000256" key="3">
    <source>
        <dbReference type="ARBA" id="ARBA00012438"/>
    </source>
</evidence>
<dbReference type="SMART" id="SM01079">
    <property type="entry name" value="CHASE"/>
    <property type="match status" value="1"/>
</dbReference>
<dbReference type="EC" id="2.7.13.3" evidence="3"/>
<dbReference type="InterPro" id="IPR006189">
    <property type="entry name" value="CHASE_dom"/>
</dbReference>
<feature type="modified residue" description="4-aspartylphosphate" evidence="11">
    <location>
        <position position="978"/>
    </location>
</feature>
<dbReference type="InterPro" id="IPR042240">
    <property type="entry name" value="CHASE_sf"/>
</dbReference>
<dbReference type="Gene3D" id="3.30.450.350">
    <property type="entry name" value="CHASE domain"/>
    <property type="match status" value="1"/>
</dbReference>
<dbReference type="RefSeq" id="WP_158270825.1">
    <property type="nucleotide sequence ID" value="NZ_QCYG01000002.1"/>
</dbReference>
<dbReference type="PROSITE" id="PS50109">
    <property type="entry name" value="HIS_KIN"/>
    <property type="match status" value="1"/>
</dbReference>
<dbReference type="NCBIfam" id="TIGR00229">
    <property type="entry name" value="sensory_box"/>
    <property type="match status" value="2"/>
</dbReference>
<dbReference type="OrthoDB" id="9774458at2"/>
<dbReference type="InterPro" id="IPR036097">
    <property type="entry name" value="HisK_dim/P_sf"/>
</dbReference>
<evidence type="ECO:0000259" key="13">
    <source>
        <dbReference type="PROSITE" id="PS50110"/>
    </source>
</evidence>
<dbReference type="AlphaFoldDB" id="A0A2T7FZK6"/>
<dbReference type="InterPro" id="IPR035965">
    <property type="entry name" value="PAS-like_dom_sf"/>
</dbReference>